<dbReference type="GO" id="GO:0003677">
    <property type="term" value="F:DNA binding"/>
    <property type="evidence" value="ECO:0007669"/>
    <property type="project" value="InterPro"/>
</dbReference>
<evidence type="ECO:0000256" key="1">
    <source>
        <dbReference type="ARBA" id="ARBA00023015"/>
    </source>
</evidence>
<feature type="region of interest" description="Disordered" evidence="4">
    <location>
        <begin position="1"/>
        <end position="25"/>
    </location>
</feature>
<comment type="caution">
    <text evidence="6">The sequence shown here is derived from an EMBL/GenBank/DDBJ whole genome shotgun (WGS) entry which is preliminary data.</text>
</comment>
<reference evidence="6" key="1">
    <citation type="journal article" date="2019" name="Beilstein J. Org. Chem.">
        <title>Nanangenines: drimane sesquiterpenoids as the dominant metabolite cohort of a novel Australian fungus, Aspergillus nanangensis.</title>
        <authorList>
            <person name="Lacey H.J."/>
            <person name="Gilchrist C.L.M."/>
            <person name="Crombie A."/>
            <person name="Kalaitzis J.A."/>
            <person name="Vuong D."/>
            <person name="Rutledge P.J."/>
            <person name="Turner P."/>
            <person name="Pitt J.I."/>
            <person name="Lacey E."/>
            <person name="Chooi Y.H."/>
            <person name="Piggott A.M."/>
        </authorList>
    </citation>
    <scope>NUCLEOTIDE SEQUENCE</scope>
    <source>
        <strain evidence="6">MST-FP2251</strain>
    </source>
</reference>
<reference evidence="6" key="2">
    <citation type="submission" date="2020-02" db="EMBL/GenBank/DDBJ databases">
        <authorList>
            <person name="Gilchrist C.L.M."/>
            <person name="Chooi Y.-H."/>
        </authorList>
    </citation>
    <scope>NUCLEOTIDE SEQUENCE</scope>
    <source>
        <strain evidence="6">MST-FP2251</strain>
    </source>
</reference>
<evidence type="ECO:0000313" key="7">
    <source>
        <dbReference type="Proteomes" id="UP001194746"/>
    </source>
</evidence>
<feature type="domain" description="Xylanolytic transcriptional activator regulatory" evidence="5">
    <location>
        <begin position="172"/>
        <end position="340"/>
    </location>
</feature>
<dbReference type="InterPro" id="IPR053187">
    <property type="entry name" value="Notoamide_regulator"/>
</dbReference>
<dbReference type="GO" id="GO:0008270">
    <property type="term" value="F:zinc ion binding"/>
    <property type="evidence" value="ECO:0007669"/>
    <property type="project" value="InterPro"/>
</dbReference>
<keyword evidence="3" id="KW-0539">Nucleus</keyword>
<sequence>MSSEDQDKHLPSLAPGPRGPCTGRPSPCKACQNNESECIFDETLDLRRKVAARRTHGEMEYYRSLLYSLVESLRSADEARIQHILDTIRDSSSLNPIAIAIDAPALDVGDATFESLKEKKIEEEASPPQERLSVDSQSRITLEKLCDNPLFRVPATPWTIITDDDHLVSHLISLYFTWDHPLQQVVDQKTFLSHMAIEDTDTDFCSPLLVNSILAVASESYSDFPEVFAVPGDAASRGQHFYAEAERLWKAEEGRVSLTNIQAVCLMSYVLNLHGKGRASWMMLKQAVQLAQDWGMFQSPRARHHEWDKMPTEMQYVGATTAWGIFMLNSQMSMEFRSVPTTPLPRFNPFTEAKLHDDIMWAPYPISNSIEYCQKPALLRYVMAAMTSLTEIVIEIEDLVFDKAFYINIDGLWMAARSLYSRLEKWLELLPDVLKRDDEQMPQTLFLHVRFHHTIISLFDFPLSHESANSESHPSPYRQGRLTQLRSARHIAHYLRLHRESYGLRQISGLMLEPTNISALILVTALDHDETKNAFVEVCRSLVAFSKRLPEVKDMIRNVESTARLSGINLPPDAVAVLGHKELKSSQWL</sequence>
<evidence type="ECO:0000256" key="3">
    <source>
        <dbReference type="ARBA" id="ARBA00023242"/>
    </source>
</evidence>
<evidence type="ECO:0000256" key="2">
    <source>
        <dbReference type="ARBA" id="ARBA00023163"/>
    </source>
</evidence>
<dbReference type="PANTHER" id="PTHR47256:SF10">
    <property type="entry name" value="ZN(II)2CYS6 TRANSCRIPTION FACTOR (EUROFUNG)"/>
    <property type="match status" value="1"/>
</dbReference>
<dbReference type="PANTHER" id="PTHR47256">
    <property type="entry name" value="ZN(II)2CYS6 TRANSCRIPTION FACTOR (EUROFUNG)-RELATED"/>
    <property type="match status" value="1"/>
</dbReference>
<dbReference type="GO" id="GO:0006351">
    <property type="term" value="P:DNA-templated transcription"/>
    <property type="evidence" value="ECO:0007669"/>
    <property type="project" value="InterPro"/>
</dbReference>
<protein>
    <recommendedName>
        <fullName evidence="5">Xylanolytic transcriptional activator regulatory domain-containing protein</fullName>
    </recommendedName>
</protein>
<organism evidence="6 7">
    <name type="scientific">Aspergillus nanangensis</name>
    <dbReference type="NCBI Taxonomy" id="2582783"/>
    <lineage>
        <taxon>Eukaryota</taxon>
        <taxon>Fungi</taxon>
        <taxon>Dikarya</taxon>
        <taxon>Ascomycota</taxon>
        <taxon>Pezizomycotina</taxon>
        <taxon>Eurotiomycetes</taxon>
        <taxon>Eurotiomycetidae</taxon>
        <taxon>Eurotiales</taxon>
        <taxon>Aspergillaceae</taxon>
        <taxon>Aspergillus</taxon>
        <taxon>Aspergillus subgen. Circumdati</taxon>
    </lineage>
</organism>
<dbReference type="Pfam" id="PF04082">
    <property type="entry name" value="Fungal_trans"/>
    <property type="match status" value="1"/>
</dbReference>
<keyword evidence="1" id="KW-0805">Transcription regulation</keyword>
<dbReference type="AlphaFoldDB" id="A0AAD4CFS9"/>
<evidence type="ECO:0000256" key="4">
    <source>
        <dbReference type="SAM" id="MobiDB-lite"/>
    </source>
</evidence>
<evidence type="ECO:0000259" key="5">
    <source>
        <dbReference type="Pfam" id="PF04082"/>
    </source>
</evidence>
<name>A0AAD4CFS9_ASPNN</name>
<keyword evidence="7" id="KW-1185">Reference proteome</keyword>
<evidence type="ECO:0000313" key="6">
    <source>
        <dbReference type="EMBL" id="KAF9885695.1"/>
    </source>
</evidence>
<accession>A0AAD4CFS9</accession>
<feature type="compositionally biased region" description="Basic and acidic residues" evidence="4">
    <location>
        <begin position="1"/>
        <end position="10"/>
    </location>
</feature>
<dbReference type="Proteomes" id="UP001194746">
    <property type="component" value="Unassembled WGS sequence"/>
</dbReference>
<dbReference type="EMBL" id="VCAU01000091">
    <property type="protein sequence ID" value="KAF9885695.1"/>
    <property type="molecule type" value="Genomic_DNA"/>
</dbReference>
<dbReference type="InterPro" id="IPR007219">
    <property type="entry name" value="XnlR_reg_dom"/>
</dbReference>
<proteinExistence type="predicted"/>
<keyword evidence="2" id="KW-0804">Transcription</keyword>
<dbReference type="CDD" id="cd12148">
    <property type="entry name" value="fungal_TF_MHR"/>
    <property type="match status" value="1"/>
</dbReference>
<gene>
    <name evidence="6" type="ORF">FE257_012677</name>
</gene>